<accession>A0ABS8G6L1</accession>
<evidence type="ECO:0000256" key="5">
    <source>
        <dbReference type="ARBA" id="ARBA00023136"/>
    </source>
</evidence>
<dbReference type="Proteomes" id="UP001520878">
    <property type="component" value="Unassembled WGS sequence"/>
</dbReference>
<evidence type="ECO:0000313" key="7">
    <source>
        <dbReference type="EMBL" id="MCC2616163.1"/>
    </source>
</evidence>
<evidence type="ECO:0000256" key="3">
    <source>
        <dbReference type="ARBA" id="ARBA00022692"/>
    </source>
</evidence>
<dbReference type="EMBL" id="JAJEWP010000001">
    <property type="protein sequence ID" value="MCC2616163.1"/>
    <property type="molecule type" value="Genomic_DNA"/>
</dbReference>
<dbReference type="PANTHER" id="PTHR31040:SF1">
    <property type="entry name" value="NURIM"/>
    <property type="match status" value="1"/>
</dbReference>
<evidence type="ECO:0000256" key="2">
    <source>
        <dbReference type="ARBA" id="ARBA00010631"/>
    </source>
</evidence>
<proteinExistence type="inferred from homology"/>
<dbReference type="InterPro" id="IPR033580">
    <property type="entry name" value="Nurim-like"/>
</dbReference>
<evidence type="ECO:0000256" key="6">
    <source>
        <dbReference type="SAM" id="Phobius"/>
    </source>
</evidence>
<feature type="transmembrane region" description="Helical" evidence="6">
    <location>
        <begin position="52"/>
        <end position="76"/>
    </location>
</feature>
<comment type="caution">
    <text evidence="7">The sequence shown here is derived from an EMBL/GenBank/DDBJ whole genome shotgun (WGS) entry which is preliminary data.</text>
</comment>
<sequence length="275" mass="31241">MKFFKLGYSVATYLFFLATFTYLVLFLGAGFLAEWVPLLSQFKTVDDGAVVFSVPAVAPWLSNVILLLAFSVHHSVMARLGIKQLLMRVIPASAERSTFVLGTCLILCWMYIGWQPQPGVIWSVDGVAKVAMVVSFLVGGGLVLWATFMISHWRLFGLQQAWFEFRGLQASDDQFSTPALYKYSRHPMYVGVLMVMWSTPHMTTGHLLLAAIWTVYVFIGIYFEERDLIRQFGDTYREYQARVSKLVPLNILRPRRHVAPDIISASPAKSRFDQH</sequence>
<dbReference type="Pfam" id="PF04191">
    <property type="entry name" value="PEMT"/>
    <property type="match status" value="1"/>
</dbReference>
<keyword evidence="8" id="KW-1185">Reference proteome</keyword>
<feature type="transmembrane region" description="Helical" evidence="6">
    <location>
        <begin position="97"/>
        <end position="114"/>
    </location>
</feature>
<evidence type="ECO:0000256" key="1">
    <source>
        <dbReference type="ARBA" id="ARBA00004127"/>
    </source>
</evidence>
<feature type="transmembrane region" description="Helical" evidence="6">
    <location>
        <begin position="126"/>
        <end position="150"/>
    </location>
</feature>
<feature type="transmembrane region" description="Helical" evidence="6">
    <location>
        <begin position="204"/>
        <end position="223"/>
    </location>
</feature>
<keyword evidence="5 6" id="KW-0472">Membrane</keyword>
<dbReference type="Gene3D" id="1.20.120.1630">
    <property type="match status" value="1"/>
</dbReference>
<organism evidence="7 8">
    <name type="scientific">Fluctibacter halophilus</name>
    <dbReference type="NCBI Taxonomy" id="226011"/>
    <lineage>
        <taxon>Bacteria</taxon>
        <taxon>Pseudomonadati</taxon>
        <taxon>Pseudomonadota</taxon>
        <taxon>Gammaproteobacteria</taxon>
        <taxon>Alteromonadales</taxon>
        <taxon>Alteromonadaceae</taxon>
        <taxon>Fluctibacter</taxon>
    </lineage>
</organism>
<evidence type="ECO:0000313" key="8">
    <source>
        <dbReference type="Proteomes" id="UP001520878"/>
    </source>
</evidence>
<gene>
    <name evidence="7" type="ORF">LJ739_07920</name>
</gene>
<dbReference type="RefSeq" id="WP_229158895.1">
    <property type="nucleotide sequence ID" value="NZ_JAJEWP010000001.1"/>
</dbReference>
<feature type="transmembrane region" description="Helical" evidence="6">
    <location>
        <begin position="12"/>
        <end position="32"/>
    </location>
</feature>
<keyword evidence="4 6" id="KW-1133">Transmembrane helix</keyword>
<evidence type="ECO:0000256" key="4">
    <source>
        <dbReference type="ARBA" id="ARBA00022989"/>
    </source>
</evidence>
<dbReference type="InterPro" id="IPR007318">
    <property type="entry name" value="Phopholipid_MeTrfase"/>
</dbReference>
<comment type="similarity">
    <text evidence="2">Belongs to the nurim family.</text>
</comment>
<reference evidence="7 8" key="1">
    <citation type="submission" date="2021-10" db="EMBL/GenBank/DDBJ databases">
        <title>Draft genome of Aestuariibacter halophilus JC2043.</title>
        <authorList>
            <person name="Emsley S.A."/>
            <person name="Pfannmuller K.M."/>
            <person name="Ushijima B."/>
            <person name="Saw J.H."/>
            <person name="Videau P."/>
        </authorList>
    </citation>
    <scope>NUCLEOTIDE SEQUENCE [LARGE SCALE GENOMIC DNA]</scope>
    <source>
        <strain evidence="7 8">JC2043</strain>
    </source>
</reference>
<comment type="subcellular location">
    <subcellularLocation>
        <location evidence="1">Endomembrane system</location>
        <topology evidence="1">Multi-pass membrane protein</topology>
    </subcellularLocation>
</comment>
<keyword evidence="3 6" id="KW-0812">Transmembrane</keyword>
<protein>
    <submittedName>
        <fullName evidence="7">Isoprenylcysteine carboxylmethyltransferase family protein</fullName>
    </submittedName>
</protein>
<dbReference type="PANTHER" id="PTHR31040">
    <property type="entry name" value="NURIM"/>
    <property type="match status" value="1"/>
</dbReference>
<name>A0ABS8G6L1_9ALTE</name>